<evidence type="ECO:0000256" key="3">
    <source>
        <dbReference type="ARBA" id="ARBA00007866"/>
    </source>
</evidence>
<comment type="subcellular location">
    <subcellularLocation>
        <location evidence="1">Membrane</location>
        <topology evidence="1">Multi-pass membrane protein</topology>
    </subcellularLocation>
    <subcellularLocation>
        <location evidence="2">Periplasm</location>
    </subcellularLocation>
</comment>
<evidence type="ECO:0000256" key="18">
    <source>
        <dbReference type="SAM" id="Phobius"/>
    </source>
</evidence>
<dbReference type="GO" id="GO:0042773">
    <property type="term" value="P:ATP synthesis coupled electron transport"/>
    <property type="evidence" value="ECO:0007669"/>
    <property type="project" value="TreeGrafter"/>
</dbReference>
<protein>
    <recommendedName>
        <fullName evidence="15">Cytochrome aa3 subunit 2</fullName>
    </recommendedName>
</protein>
<evidence type="ECO:0000256" key="16">
    <source>
        <dbReference type="ARBA" id="ARBA00047816"/>
    </source>
</evidence>
<evidence type="ECO:0000256" key="11">
    <source>
        <dbReference type="ARBA" id="ARBA00023004"/>
    </source>
</evidence>
<dbReference type="PANTHER" id="PTHR22888:SF9">
    <property type="entry name" value="CYTOCHROME C OXIDASE SUBUNIT 2"/>
    <property type="match status" value="1"/>
</dbReference>
<dbReference type="PROSITE" id="PS50857">
    <property type="entry name" value="COX2_CUA"/>
    <property type="match status" value="1"/>
</dbReference>
<reference evidence="21 22" key="1">
    <citation type="submission" date="2020-02" db="EMBL/GenBank/DDBJ databases">
        <authorList>
            <person name="Kim M.K."/>
        </authorList>
    </citation>
    <scope>NUCLEOTIDE SEQUENCE [LARGE SCALE GENOMIC DNA]</scope>
    <source>
        <strain evidence="21 22">17J57-3</strain>
    </source>
</reference>
<keyword evidence="22" id="KW-1185">Reference proteome</keyword>
<keyword evidence="7 18" id="KW-0812">Transmembrane</keyword>
<evidence type="ECO:0000313" key="21">
    <source>
        <dbReference type="EMBL" id="NEX61009.1"/>
    </source>
</evidence>
<organism evidence="21 22">
    <name type="scientific">Noviherbaspirillum galbum</name>
    <dbReference type="NCBI Taxonomy" id="2709383"/>
    <lineage>
        <taxon>Bacteria</taxon>
        <taxon>Pseudomonadati</taxon>
        <taxon>Pseudomonadota</taxon>
        <taxon>Betaproteobacteria</taxon>
        <taxon>Burkholderiales</taxon>
        <taxon>Oxalobacteraceae</taxon>
        <taxon>Noviherbaspirillum</taxon>
    </lineage>
</organism>
<keyword evidence="8 17" id="KW-0479">Metal-binding</keyword>
<dbReference type="Pfam" id="PF00034">
    <property type="entry name" value="Cytochrom_C"/>
    <property type="match status" value="1"/>
</dbReference>
<comment type="function">
    <text evidence="14">Subunits I and II form the functional core of the enzyme complex. Electrons originating in cytochrome c are transferred via heme a and Cu(A) to the binuclear center formed by heme a3 and Cu(B).</text>
</comment>
<proteinExistence type="inferred from homology"/>
<accession>A0A6B3STP8</accession>
<dbReference type="Pfam" id="PF00116">
    <property type="entry name" value="COX2"/>
    <property type="match status" value="1"/>
</dbReference>
<dbReference type="Gene3D" id="2.60.40.420">
    <property type="entry name" value="Cupredoxins - blue copper proteins"/>
    <property type="match status" value="1"/>
</dbReference>
<sequence>MAALPMHYLQTFGPAGDPVTRLTWGLLALSLLVCAVIGGLVLLGVFRRRPPLAPLPDGRQPLVKGGHGMRWIAIGTGISGIALFASAVWTIMVLAAIAAPPRPPALDVEVTGKQWWWEVRYPGATPDQDVVTANEIHIPVGEPVRIRLVGGDVIHSFWIPQLGGKTDMIPGQVNVTWLQADKPGRYRGQCAEYCGLQHAHMALTVVADERDAFAAWRRAQQAPAGTPADGFALQGKEVFAARCARCHAVRGMPPPRKDDAGEDGEPGPDLTHLMSRRTLAGGTLPNGIGALGGWIADPQALKPGARMPAVKLAPEDLRALLAYLQTLD</sequence>
<dbReference type="GO" id="GO:0020037">
    <property type="term" value="F:heme binding"/>
    <property type="evidence" value="ECO:0007669"/>
    <property type="project" value="InterPro"/>
</dbReference>
<evidence type="ECO:0000259" key="20">
    <source>
        <dbReference type="PROSITE" id="PS51007"/>
    </source>
</evidence>
<dbReference type="EMBL" id="JAAIVB010000025">
    <property type="protein sequence ID" value="NEX61009.1"/>
    <property type="molecule type" value="Genomic_DNA"/>
</dbReference>
<evidence type="ECO:0000259" key="19">
    <source>
        <dbReference type="PROSITE" id="PS50857"/>
    </source>
</evidence>
<evidence type="ECO:0000256" key="6">
    <source>
        <dbReference type="ARBA" id="ARBA00022660"/>
    </source>
</evidence>
<evidence type="ECO:0000256" key="17">
    <source>
        <dbReference type="PROSITE-ProRule" id="PRU00433"/>
    </source>
</evidence>
<dbReference type="GO" id="GO:0016491">
    <property type="term" value="F:oxidoreductase activity"/>
    <property type="evidence" value="ECO:0007669"/>
    <property type="project" value="UniProtKB-KW"/>
</dbReference>
<dbReference type="PROSITE" id="PS51007">
    <property type="entry name" value="CYTC"/>
    <property type="match status" value="1"/>
</dbReference>
<name>A0A6B3STP8_9BURK</name>
<dbReference type="InterPro" id="IPR036909">
    <property type="entry name" value="Cyt_c-like_dom_sf"/>
</dbReference>
<evidence type="ECO:0000256" key="5">
    <source>
        <dbReference type="ARBA" id="ARBA00022617"/>
    </source>
</evidence>
<evidence type="ECO:0000313" key="22">
    <source>
        <dbReference type="Proteomes" id="UP000482155"/>
    </source>
</evidence>
<evidence type="ECO:0000256" key="7">
    <source>
        <dbReference type="ARBA" id="ARBA00022692"/>
    </source>
</evidence>
<keyword evidence="4" id="KW-0813">Transport</keyword>
<dbReference type="GO" id="GO:0016020">
    <property type="term" value="C:membrane"/>
    <property type="evidence" value="ECO:0007669"/>
    <property type="project" value="UniProtKB-SubCell"/>
</dbReference>
<dbReference type="InterPro" id="IPR002429">
    <property type="entry name" value="CcO_II-like_C"/>
</dbReference>
<dbReference type="SUPFAM" id="SSF46626">
    <property type="entry name" value="Cytochrome c"/>
    <property type="match status" value="1"/>
</dbReference>
<comment type="caution">
    <text evidence="21">The sequence shown here is derived from an EMBL/GenBank/DDBJ whole genome shotgun (WGS) entry which is preliminary data.</text>
</comment>
<evidence type="ECO:0000256" key="14">
    <source>
        <dbReference type="ARBA" id="ARBA00024688"/>
    </source>
</evidence>
<keyword evidence="12" id="KW-0186">Copper</keyword>
<dbReference type="InterPro" id="IPR034236">
    <property type="entry name" value="CuRO_CcO_Caa3_II"/>
</dbReference>
<gene>
    <name evidence="21" type="primary">coxB</name>
    <name evidence="21" type="ORF">G3574_07965</name>
</gene>
<evidence type="ECO:0000256" key="1">
    <source>
        <dbReference type="ARBA" id="ARBA00004141"/>
    </source>
</evidence>
<dbReference type="PROSITE" id="PS00078">
    <property type="entry name" value="COX2"/>
    <property type="match status" value="1"/>
</dbReference>
<dbReference type="InterPro" id="IPR009056">
    <property type="entry name" value="Cyt_c-like_dom"/>
</dbReference>
<dbReference type="InterPro" id="IPR014222">
    <property type="entry name" value="Cyt_c_oxidase_su2"/>
</dbReference>
<evidence type="ECO:0000256" key="10">
    <source>
        <dbReference type="ARBA" id="ARBA00022989"/>
    </source>
</evidence>
<feature type="domain" description="Cytochrome oxidase subunit II copper A binding" evidence="19">
    <location>
        <begin position="103"/>
        <end position="219"/>
    </location>
</feature>
<dbReference type="InterPro" id="IPR001505">
    <property type="entry name" value="Copper_CuA"/>
</dbReference>
<dbReference type="Proteomes" id="UP000482155">
    <property type="component" value="Unassembled WGS sequence"/>
</dbReference>
<dbReference type="InterPro" id="IPR045187">
    <property type="entry name" value="CcO_II"/>
</dbReference>
<dbReference type="GO" id="GO:0042597">
    <property type="term" value="C:periplasmic space"/>
    <property type="evidence" value="ECO:0007669"/>
    <property type="project" value="UniProtKB-SubCell"/>
</dbReference>
<dbReference type="PANTHER" id="PTHR22888">
    <property type="entry name" value="CYTOCHROME C OXIDASE, SUBUNIT II"/>
    <property type="match status" value="1"/>
</dbReference>
<keyword evidence="5 17" id="KW-0349">Heme</keyword>
<comment type="catalytic activity">
    <reaction evidence="16">
        <text>4 Fe(II)-[cytochrome c] + O2 + 8 H(+)(in) = 4 Fe(III)-[cytochrome c] + 2 H2O + 4 H(+)(out)</text>
        <dbReference type="Rhea" id="RHEA:11436"/>
        <dbReference type="Rhea" id="RHEA-COMP:10350"/>
        <dbReference type="Rhea" id="RHEA-COMP:14399"/>
        <dbReference type="ChEBI" id="CHEBI:15377"/>
        <dbReference type="ChEBI" id="CHEBI:15378"/>
        <dbReference type="ChEBI" id="CHEBI:15379"/>
        <dbReference type="ChEBI" id="CHEBI:29033"/>
        <dbReference type="ChEBI" id="CHEBI:29034"/>
        <dbReference type="EC" id="7.1.1.9"/>
    </reaction>
</comment>
<evidence type="ECO:0000256" key="2">
    <source>
        <dbReference type="ARBA" id="ARBA00004418"/>
    </source>
</evidence>
<comment type="similarity">
    <text evidence="3">Belongs to the cytochrome c oxidase subunit 2 family.</text>
</comment>
<feature type="transmembrane region" description="Helical" evidence="18">
    <location>
        <begin position="71"/>
        <end position="98"/>
    </location>
</feature>
<evidence type="ECO:0000256" key="9">
    <source>
        <dbReference type="ARBA" id="ARBA00022982"/>
    </source>
</evidence>
<dbReference type="GO" id="GO:0005507">
    <property type="term" value="F:copper ion binding"/>
    <property type="evidence" value="ECO:0007669"/>
    <property type="project" value="InterPro"/>
</dbReference>
<keyword evidence="21" id="KW-0560">Oxidoreductase</keyword>
<keyword evidence="11 17" id="KW-0408">Iron</keyword>
<feature type="domain" description="Cytochrome c" evidence="20">
    <location>
        <begin position="230"/>
        <end position="328"/>
    </location>
</feature>
<keyword evidence="13 18" id="KW-0472">Membrane</keyword>
<keyword evidence="10 18" id="KW-1133">Transmembrane helix</keyword>
<evidence type="ECO:0000256" key="8">
    <source>
        <dbReference type="ARBA" id="ARBA00022723"/>
    </source>
</evidence>
<evidence type="ECO:0000256" key="13">
    <source>
        <dbReference type="ARBA" id="ARBA00023136"/>
    </source>
</evidence>
<dbReference type="AlphaFoldDB" id="A0A6B3STP8"/>
<dbReference type="NCBIfam" id="TIGR02866">
    <property type="entry name" value="CoxB"/>
    <property type="match status" value="1"/>
</dbReference>
<keyword evidence="6" id="KW-0679">Respiratory chain</keyword>
<dbReference type="CDD" id="cd04213">
    <property type="entry name" value="CuRO_CcO_Caa3_II"/>
    <property type="match status" value="1"/>
</dbReference>
<feature type="transmembrane region" description="Helical" evidence="18">
    <location>
        <begin position="22"/>
        <end position="46"/>
    </location>
</feature>
<evidence type="ECO:0000256" key="15">
    <source>
        <dbReference type="ARBA" id="ARBA00031399"/>
    </source>
</evidence>
<keyword evidence="9" id="KW-0249">Electron transport</keyword>
<dbReference type="InterPro" id="IPR008972">
    <property type="entry name" value="Cupredoxin"/>
</dbReference>
<evidence type="ECO:0000256" key="4">
    <source>
        <dbReference type="ARBA" id="ARBA00022448"/>
    </source>
</evidence>
<dbReference type="GO" id="GO:0004129">
    <property type="term" value="F:cytochrome-c oxidase activity"/>
    <property type="evidence" value="ECO:0007669"/>
    <property type="project" value="UniProtKB-EC"/>
</dbReference>
<dbReference type="SUPFAM" id="SSF49503">
    <property type="entry name" value="Cupredoxins"/>
    <property type="match status" value="1"/>
</dbReference>
<evidence type="ECO:0000256" key="12">
    <source>
        <dbReference type="ARBA" id="ARBA00023008"/>
    </source>
</evidence>